<evidence type="ECO:0000313" key="3">
    <source>
        <dbReference type="Proteomes" id="UP000770717"/>
    </source>
</evidence>
<comment type="caution">
    <text evidence="2">The sequence shown here is derived from an EMBL/GenBank/DDBJ whole genome shotgun (WGS) entry which is preliminary data.</text>
</comment>
<keyword evidence="1" id="KW-0472">Membrane</keyword>
<keyword evidence="3" id="KW-1185">Reference proteome</keyword>
<keyword evidence="1" id="KW-1133">Transmembrane helix</keyword>
<organism evidence="2 3">
    <name type="scientific">Eleutherodactylus coqui</name>
    <name type="common">Puerto Rican coqui</name>
    <dbReference type="NCBI Taxonomy" id="57060"/>
    <lineage>
        <taxon>Eukaryota</taxon>
        <taxon>Metazoa</taxon>
        <taxon>Chordata</taxon>
        <taxon>Craniata</taxon>
        <taxon>Vertebrata</taxon>
        <taxon>Euteleostomi</taxon>
        <taxon>Amphibia</taxon>
        <taxon>Batrachia</taxon>
        <taxon>Anura</taxon>
        <taxon>Neobatrachia</taxon>
        <taxon>Hyloidea</taxon>
        <taxon>Eleutherodactylidae</taxon>
        <taxon>Eleutherodactylinae</taxon>
        <taxon>Eleutherodactylus</taxon>
        <taxon>Eleutherodactylus</taxon>
    </lineage>
</organism>
<keyword evidence="1" id="KW-0812">Transmembrane</keyword>
<dbReference type="AlphaFoldDB" id="A0A8J6KF11"/>
<name>A0A8J6KF11_ELECQ</name>
<reference evidence="2" key="1">
    <citation type="thesis" date="2020" institute="ProQuest LLC" country="789 East Eisenhower Parkway, Ann Arbor, MI, USA">
        <title>Comparative Genomics and Chromosome Evolution.</title>
        <authorList>
            <person name="Mudd A.B."/>
        </authorList>
    </citation>
    <scope>NUCLEOTIDE SEQUENCE</scope>
    <source>
        <strain evidence="2">HN-11 Male</strain>
        <tissue evidence="2">Kidney and liver</tissue>
    </source>
</reference>
<proteinExistence type="predicted"/>
<feature type="transmembrane region" description="Helical" evidence="1">
    <location>
        <begin position="28"/>
        <end position="52"/>
    </location>
</feature>
<sequence length="82" mass="9527">MLKPYILSTCMKTYNFKRLRDFCSPLEWLQPLVCYVSLFCVAYGTVFLLKILHSLLYVTLEKYTNGFLLNCSKSCVKAIKLS</sequence>
<accession>A0A8J6KF11</accession>
<evidence type="ECO:0000256" key="1">
    <source>
        <dbReference type="SAM" id="Phobius"/>
    </source>
</evidence>
<protein>
    <submittedName>
        <fullName evidence="2">Uncharacterized protein</fullName>
    </submittedName>
</protein>
<dbReference type="Proteomes" id="UP000770717">
    <property type="component" value="Unassembled WGS sequence"/>
</dbReference>
<evidence type="ECO:0000313" key="2">
    <source>
        <dbReference type="EMBL" id="KAG9489230.1"/>
    </source>
</evidence>
<dbReference type="EMBL" id="WNTK01000002">
    <property type="protein sequence ID" value="KAG9489230.1"/>
    <property type="molecule type" value="Genomic_DNA"/>
</dbReference>
<gene>
    <name evidence="2" type="ORF">GDO78_005300</name>
</gene>